<comment type="caution">
    <text evidence="7">The sequence shown here is derived from an EMBL/GenBank/DDBJ whole genome shotgun (WGS) entry which is preliminary data.</text>
</comment>
<dbReference type="Gene3D" id="3.40.630.10">
    <property type="entry name" value="Zn peptidases"/>
    <property type="match status" value="1"/>
</dbReference>
<dbReference type="Pfam" id="PF21337">
    <property type="entry name" value="Peptidase_M17_N_1"/>
    <property type="match status" value="1"/>
</dbReference>
<proteinExistence type="inferred from homology"/>
<gene>
    <name evidence="7" type="ORF">A3843_07070</name>
</gene>
<dbReference type="InterPro" id="IPR011356">
    <property type="entry name" value="Leucine_aapep/pepB"/>
</dbReference>
<dbReference type="SUPFAM" id="SSF52949">
    <property type="entry name" value="Macro domain-like"/>
    <property type="match status" value="1"/>
</dbReference>
<dbReference type="PRINTS" id="PR00481">
    <property type="entry name" value="LAMNOPPTDASE"/>
</dbReference>
<dbReference type="SUPFAM" id="SSF53187">
    <property type="entry name" value="Zn-dependent exopeptidases"/>
    <property type="match status" value="1"/>
</dbReference>
<organism evidence="7 8">
    <name type="scientific">Pseudovibrio exalbescens</name>
    <dbReference type="NCBI Taxonomy" id="197461"/>
    <lineage>
        <taxon>Bacteria</taxon>
        <taxon>Pseudomonadati</taxon>
        <taxon>Pseudomonadota</taxon>
        <taxon>Alphaproteobacteria</taxon>
        <taxon>Hyphomicrobiales</taxon>
        <taxon>Stappiaceae</taxon>
        <taxon>Pseudovibrio</taxon>
    </lineage>
</organism>
<name>A0A1U7JHG9_9HYPH</name>
<dbReference type="GO" id="GO:0030145">
    <property type="term" value="F:manganese ion binding"/>
    <property type="evidence" value="ECO:0007669"/>
    <property type="project" value="InterPro"/>
</dbReference>
<dbReference type="Proteomes" id="UP000185783">
    <property type="component" value="Unassembled WGS sequence"/>
</dbReference>
<keyword evidence="8" id="KW-1185">Reference proteome</keyword>
<dbReference type="AlphaFoldDB" id="A0A1U7JHG9"/>
<dbReference type="STRING" id="197461.A3843_07070"/>
<reference evidence="7 8" key="1">
    <citation type="submission" date="2016-03" db="EMBL/GenBank/DDBJ databases">
        <title>Genome sequence of Nesiotobacter sp. nov., a moderately halophilic alphaproteobacterium isolated from the Yellow Sea, China.</title>
        <authorList>
            <person name="Zhang G."/>
            <person name="Zhang R."/>
        </authorList>
    </citation>
    <scope>NUCLEOTIDE SEQUENCE [LARGE SCALE GENOMIC DNA]</scope>
    <source>
        <strain evidence="7 8">WB1-6</strain>
    </source>
</reference>
<keyword evidence="2 7" id="KW-0031">Aminopeptidase</keyword>
<evidence type="ECO:0000256" key="5">
    <source>
        <dbReference type="ARBA" id="ARBA00023211"/>
    </source>
</evidence>
<dbReference type="RefSeq" id="WP_051269235.1">
    <property type="nucleotide sequence ID" value="NZ_LVVZ01000014.1"/>
</dbReference>
<evidence type="ECO:0000256" key="4">
    <source>
        <dbReference type="ARBA" id="ARBA00022801"/>
    </source>
</evidence>
<evidence type="ECO:0000256" key="2">
    <source>
        <dbReference type="ARBA" id="ARBA00022438"/>
    </source>
</evidence>
<protein>
    <submittedName>
        <fullName evidence="7">Leucyl aminopeptidase</fullName>
    </submittedName>
</protein>
<evidence type="ECO:0000256" key="3">
    <source>
        <dbReference type="ARBA" id="ARBA00022670"/>
    </source>
</evidence>
<dbReference type="PROSITE" id="PS00631">
    <property type="entry name" value="CYTOSOL_AP"/>
    <property type="match status" value="1"/>
</dbReference>
<evidence type="ECO:0000259" key="6">
    <source>
        <dbReference type="PROSITE" id="PS00631"/>
    </source>
</evidence>
<dbReference type="InterPro" id="IPR000819">
    <property type="entry name" value="Peptidase_M17_C"/>
</dbReference>
<dbReference type="CDD" id="cd00433">
    <property type="entry name" value="Peptidase_M17"/>
    <property type="match status" value="1"/>
</dbReference>
<keyword evidence="4" id="KW-0378">Hydrolase</keyword>
<sequence>MLNAILPPESKGTTIPVVGVTSETLNAKLTELGDVAEKWTALQGFNGAVDSLCIVPGSDGGSAIALLGLGDRDNNAMKAGAALARQAPATAFHLEGGVEDEAGFALGFALASYSFNSYQNKETKRAQLKQPKSVPLDVLSPILNGVQLARDLINTPANDMGPAELASAAENLFAKFSGHTQVISGSDLEEGFPLIHAVGKASDRAPRLIDCRWGADDAPKITLVGKGVVFDTGGLDLKPASGMLLMKKDMGGAANVLGLAAMIMEADLPVRLRVLVPAVENAVSSNAFRPSDVLRSRRGLTVEVGNTDAEGRLVLADALTYADEEKPDLLIDMATLTGAARVALGPDLPPFYTDDEELAETIAVHSEAVNDPLWRMPLWEPYREYISSRVADICNMNTSGAGFAGSTTAALFLKEFSEHRQSWVHFDIYGWTPIEKDIKPQGGEAQGIRALFDLLQARFK</sequence>
<dbReference type="Gene3D" id="3.40.220.10">
    <property type="entry name" value="Leucine Aminopeptidase, subunit E, domain 1"/>
    <property type="match status" value="1"/>
</dbReference>
<evidence type="ECO:0000256" key="1">
    <source>
        <dbReference type="ARBA" id="ARBA00009528"/>
    </source>
</evidence>
<dbReference type="EMBL" id="LVVZ01000014">
    <property type="protein sequence ID" value="OKL44179.1"/>
    <property type="molecule type" value="Genomic_DNA"/>
</dbReference>
<dbReference type="Pfam" id="PF00883">
    <property type="entry name" value="Peptidase_M17"/>
    <property type="match status" value="1"/>
</dbReference>
<keyword evidence="3" id="KW-0645">Protease</keyword>
<comment type="similarity">
    <text evidence="1">Belongs to the peptidase M17 family.</text>
</comment>
<dbReference type="InterPro" id="IPR043472">
    <property type="entry name" value="Macro_dom-like"/>
</dbReference>
<evidence type="ECO:0000313" key="8">
    <source>
        <dbReference type="Proteomes" id="UP000185783"/>
    </source>
</evidence>
<evidence type="ECO:0000313" key="7">
    <source>
        <dbReference type="EMBL" id="OKL44179.1"/>
    </source>
</evidence>
<dbReference type="PANTHER" id="PTHR11963:SF20">
    <property type="entry name" value="PEPTIDASE B"/>
    <property type="match status" value="1"/>
</dbReference>
<dbReference type="PANTHER" id="PTHR11963">
    <property type="entry name" value="LEUCINE AMINOPEPTIDASE-RELATED"/>
    <property type="match status" value="1"/>
</dbReference>
<accession>A0A1U7JHG9</accession>
<feature type="domain" description="Cytosol aminopeptidase" evidence="6">
    <location>
        <begin position="306"/>
        <end position="313"/>
    </location>
</feature>
<dbReference type="GO" id="GO:0070006">
    <property type="term" value="F:metalloaminopeptidase activity"/>
    <property type="evidence" value="ECO:0007669"/>
    <property type="project" value="InterPro"/>
</dbReference>
<dbReference type="GO" id="GO:0005737">
    <property type="term" value="C:cytoplasm"/>
    <property type="evidence" value="ECO:0007669"/>
    <property type="project" value="InterPro"/>
</dbReference>
<dbReference type="GO" id="GO:0006508">
    <property type="term" value="P:proteolysis"/>
    <property type="evidence" value="ECO:0007669"/>
    <property type="project" value="UniProtKB-KW"/>
</dbReference>
<keyword evidence="5" id="KW-0464">Manganese</keyword>
<dbReference type="InterPro" id="IPR048816">
    <property type="entry name" value="Peptidase_M17_N_1"/>
</dbReference>